<gene>
    <name evidence="1" type="ORF">C7U56_03520</name>
</gene>
<evidence type="ECO:0000313" key="2">
    <source>
        <dbReference type="Proteomes" id="UP000241048"/>
    </source>
</evidence>
<organism evidence="1 2">
    <name type="scientific">Clostridium fessum</name>
    <dbReference type="NCBI Taxonomy" id="2126740"/>
    <lineage>
        <taxon>Bacteria</taxon>
        <taxon>Bacillati</taxon>
        <taxon>Bacillota</taxon>
        <taxon>Clostridia</taxon>
        <taxon>Eubacteriales</taxon>
        <taxon>Clostridiaceae</taxon>
        <taxon>Clostridium</taxon>
    </lineage>
</organism>
<comment type="caution">
    <text evidence="1">The sequence shown here is derived from an EMBL/GenBank/DDBJ whole genome shotgun (WGS) entry which is preliminary data.</text>
</comment>
<accession>A0A2T3FUR5</accession>
<reference evidence="1 2" key="1">
    <citation type="submission" date="2018-03" db="EMBL/GenBank/DDBJ databases">
        <title>Lachnoclostridium SNUG30386 gen.nov., sp.nov., isolated from human faeces.</title>
        <authorList>
            <person name="Seo B."/>
            <person name="Jeon K."/>
            <person name="Ko G."/>
        </authorList>
    </citation>
    <scope>NUCLEOTIDE SEQUENCE [LARGE SCALE GENOMIC DNA]</scope>
    <source>
        <strain evidence="1 2">SNUG30386</strain>
    </source>
</reference>
<proteinExistence type="predicted"/>
<evidence type="ECO:0000313" key="1">
    <source>
        <dbReference type="EMBL" id="PST39000.1"/>
    </source>
</evidence>
<dbReference type="Proteomes" id="UP000241048">
    <property type="component" value="Unassembled WGS sequence"/>
</dbReference>
<name>A0A2T3FUR5_9CLOT</name>
<dbReference type="EMBL" id="PYLO01000001">
    <property type="protein sequence ID" value="PST39000.1"/>
    <property type="molecule type" value="Genomic_DNA"/>
</dbReference>
<dbReference type="AlphaFoldDB" id="A0A2T3FUR5"/>
<keyword evidence="2" id="KW-1185">Reference proteome</keyword>
<sequence>MLMFLFTGRHFWNRKCRKKTWWQQEFAGEWLTNKMACGYNNIRLPEWADRQQKLAELLVGDRKRKSNSLSKR</sequence>
<protein>
    <submittedName>
        <fullName evidence="1">Uncharacterized protein</fullName>
    </submittedName>
</protein>